<dbReference type="Gene3D" id="2.40.70.10">
    <property type="entry name" value="Acid Proteases"/>
    <property type="match status" value="1"/>
</dbReference>
<dbReference type="PANTHER" id="PTHR33064:SF37">
    <property type="entry name" value="RIBONUCLEASE H"/>
    <property type="match status" value="1"/>
</dbReference>
<organism evidence="2 3">
    <name type="scientific">Phytophthora fragariae</name>
    <dbReference type="NCBI Taxonomy" id="53985"/>
    <lineage>
        <taxon>Eukaryota</taxon>
        <taxon>Sar</taxon>
        <taxon>Stramenopiles</taxon>
        <taxon>Oomycota</taxon>
        <taxon>Peronosporomycetes</taxon>
        <taxon>Peronosporales</taxon>
        <taxon>Peronosporaceae</taxon>
        <taxon>Phytophthora</taxon>
    </lineage>
</organism>
<dbReference type="InterPro" id="IPR021109">
    <property type="entry name" value="Peptidase_aspartic_dom_sf"/>
</dbReference>
<dbReference type="Proteomes" id="UP000440367">
    <property type="component" value="Unassembled WGS sequence"/>
</dbReference>
<evidence type="ECO:0000256" key="1">
    <source>
        <dbReference type="SAM" id="MobiDB-lite"/>
    </source>
</evidence>
<dbReference type="PANTHER" id="PTHR33064">
    <property type="entry name" value="POL PROTEIN"/>
    <property type="match status" value="1"/>
</dbReference>
<comment type="caution">
    <text evidence="2">The sequence shown here is derived from an EMBL/GenBank/DDBJ whole genome shotgun (WGS) entry which is preliminary data.</text>
</comment>
<dbReference type="InterPro" id="IPR051320">
    <property type="entry name" value="Viral_Replic_Matur_Polypro"/>
</dbReference>
<feature type="compositionally biased region" description="Low complexity" evidence="1">
    <location>
        <begin position="61"/>
        <end position="73"/>
    </location>
</feature>
<name>A0A6A3VE79_9STRA</name>
<accession>A0A6A3VE79</accession>
<proteinExistence type="predicted"/>
<gene>
    <name evidence="2" type="ORF">PF002_g31305</name>
</gene>
<feature type="region of interest" description="Disordered" evidence="1">
    <location>
        <begin position="43"/>
        <end position="118"/>
    </location>
</feature>
<reference evidence="2 3" key="1">
    <citation type="submission" date="2018-08" db="EMBL/GenBank/DDBJ databases">
        <title>Genomic investigation of the strawberry pathogen Phytophthora fragariae indicates pathogenicity is determined by transcriptional variation in three key races.</title>
        <authorList>
            <person name="Adams T.M."/>
            <person name="Armitage A.D."/>
            <person name="Sobczyk M.K."/>
            <person name="Bates H.J."/>
            <person name="Dunwell J.M."/>
            <person name="Nellist C.F."/>
            <person name="Harrison R.J."/>
        </authorList>
    </citation>
    <scope>NUCLEOTIDE SEQUENCE [LARGE SCALE GENOMIC DNA]</scope>
    <source>
        <strain evidence="2 3">BC-1</strain>
    </source>
</reference>
<dbReference type="InterPro" id="IPR043502">
    <property type="entry name" value="DNA/RNA_pol_sf"/>
</dbReference>
<dbReference type="EMBL" id="QXGD01005581">
    <property type="protein sequence ID" value="KAE9165682.1"/>
    <property type="molecule type" value="Genomic_DNA"/>
</dbReference>
<dbReference type="Gene3D" id="3.10.10.10">
    <property type="entry name" value="HIV Type 1 Reverse Transcriptase, subunit A, domain 1"/>
    <property type="match status" value="1"/>
</dbReference>
<protein>
    <submittedName>
        <fullName evidence="2">Uncharacterized protein</fullName>
    </submittedName>
</protein>
<evidence type="ECO:0000313" key="2">
    <source>
        <dbReference type="EMBL" id="KAE9165682.1"/>
    </source>
</evidence>
<sequence length="440" mass="48510">MLRDDVRRHVKYECRETKRNDFTLFGIIKEKARAQHKYHVLAQEQKVKSNYSKKEKPTDRSNSNLGSSNGKSGPKTAGAKPVGAHNGGASSSSGGFGSGPRPNKARQDASPPKTGCWHCQGPHWLRDCPAATNEDKTRAVEKMKEIREAARGRVKRIGEAPAPGEILVNNLLTISYLADTGSDETYIPRQYLDELEGLGATVKVLALPSVEVKNAAGGNKVVCREAVTLDLLLQTAAGQVHLSEVYCKVMEDPEEDFILGNDSLKALGIDVNDQLSQLAAGPPAADVDPFDLGVPEVVPPSEIHAKLEDMVAAAGDNGFDKEYLLSLREVVFEYEDVFRIDLLADPPADVEPLRITLRADVKPFRARPRRYAPAQSTFLREHVRLLEKMGFVRRNNMSLWACAAVPVPKANRPNEFRLTIDYRPVNAATIPIAVVFRNYH</sequence>
<dbReference type="AlphaFoldDB" id="A0A6A3VE79"/>
<dbReference type="SUPFAM" id="SSF56672">
    <property type="entry name" value="DNA/RNA polymerases"/>
    <property type="match status" value="1"/>
</dbReference>
<evidence type="ECO:0000313" key="3">
    <source>
        <dbReference type="Proteomes" id="UP000440367"/>
    </source>
</evidence>